<organism evidence="4 5">
    <name type="scientific">Bizionia sediminis</name>
    <dbReference type="NCBI Taxonomy" id="1737064"/>
    <lineage>
        <taxon>Bacteria</taxon>
        <taxon>Pseudomonadati</taxon>
        <taxon>Bacteroidota</taxon>
        <taxon>Flavobacteriia</taxon>
        <taxon>Flavobacteriales</taxon>
        <taxon>Flavobacteriaceae</taxon>
        <taxon>Bizionia</taxon>
    </lineage>
</organism>
<evidence type="ECO:0000256" key="1">
    <source>
        <dbReference type="PROSITE-ProRule" id="PRU00169"/>
    </source>
</evidence>
<gene>
    <name evidence="4" type="ORF">ACFSQP_12570</name>
</gene>
<keyword evidence="1" id="KW-0597">Phosphoprotein</keyword>
<dbReference type="PANTHER" id="PTHR37299">
    <property type="entry name" value="TRANSCRIPTIONAL REGULATOR-RELATED"/>
    <property type="match status" value="1"/>
</dbReference>
<name>A0ABW5KUL9_9FLAO</name>
<feature type="domain" description="HTH LytTR-type" evidence="3">
    <location>
        <begin position="142"/>
        <end position="245"/>
    </location>
</feature>
<dbReference type="InterPro" id="IPR011006">
    <property type="entry name" value="CheY-like_superfamily"/>
</dbReference>
<dbReference type="Gene3D" id="3.40.50.2300">
    <property type="match status" value="1"/>
</dbReference>
<dbReference type="EMBL" id="JBHULS010000008">
    <property type="protein sequence ID" value="MFD2552647.1"/>
    <property type="molecule type" value="Genomic_DNA"/>
</dbReference>
<dbReference type="SUPFAM" id="SSF52172">
    <property type="entry name" value="CheY-like"/>
    <property type="match status" value="1"/>
</dbReference>
<evidence type="ECO:0000313" key="4">
    <source>
        <dbReference type="EMBL" id="MFD2552647.1"/>
    </source>
</evidence>
<comment type="caution">
    <text evidence="4">The sequence shown here is derived from an EMBL/GenBank/DDBJ whole genome shotgun (WGS) entry which is preliminary data.</text>
</comment>
<keyword evidence="5" id="KW-1185">Reference proteome</keyword>
<evidence type="ECO:0000313" key="5">
    <source>
        <dbReference type="Proteomes" id="UP001597472"/>
    </source>
</evidence>
<dbReference type="InterPro" id="IPR001789">
    <property type="entry name" value="Sig_transdc_resp-reg_receiver"/>
</dbReference>
<evidence type="ECO:0000259" key="2">
    <source>
        <dbReference type="PROSITE" id="PS50110"/>
    </source>
</evidence>
<dbReference type="PANTHER" id="PTHR37299:SF1">
    <property type="entry name" value="STAGE 0 SPORULATION PROTEIN A HOMOLOG"/>
    <property type="match status" value="1"/>
</dbReference>
<dbReference type="PROSITE" id="PS50110">
    <property type="entry name" value="RESPONSE_REGULATORY"/>
    <property type="match status" value="1"/>
</dbReference>
<reference evidence="5" key="1">
    <citation type="journal article" date="2019" name="Int. J. Syst. Evol. Microbiol.">
        <title>The Global Catalogue of Microorganisms (GCM) 10K type strain sequencing project: providing services to taxonomists for standard genome sequencing and annotation.</title>
        <authorList>
            <consortium name="The Broad Institute Genomics Platform"/>
            <consortium name="The Broad Institute Genome Sequencing Center for Infectious Disease"/>
            <person name="Wu L."/>
            <person name="Ma J."/>
        </authorList>
    </citation>
    <scope>NUCLEOTIDE SEQUENCE [LARGE SCALE GENOMIC DNA]</scope>
    <source>
        <strain evidence="5">KCTC 42587</strain>
    </source>
</reference>
<dbReference type="SMART" id="SM00850">
    <property type="entry name" value="LytTR"/>
    <property type="match status" value="1"/>
</dbReference>
<dbReference type="InterPro" id="IPR007492">
    <property type="entry name" value="LytTR_DNA-bd_dom"/>
</dbReference>
<dbReference type="Proteomes" id="UP001597472">
    <property type="component" value="Unassembled WGS sequence"/>
</dbReference>
<protein>
    <submittedName>
        <fullName evidence="4">LytR/AlgR family response regulator transcription factor</fullName>
    </submittedName>
</protein>
<dbReference type="RefSeq" id="WP_376895051.1">
    <property type="nucleotide sequence ID" value="NZ_JBHULS010000008.1"/>
</dbReference>
<evidence type="ECO:0000259" key="3">
    <source>
        <dbReference type="PROSITE" id="PS50930"/>
    </source>
</evidence>
<sequence length="246" mass="27721">MHKYTTLIVDDNIANVRLLEFMLTTYCSETVGTILKAFNLKDATDICQTHQPSIMLLDIELGNNETSFALLDSLPDHPVEIIFITAHSQYAIKALNGQPKPVSYILKPVKLAQFIVAIDKAITSLNKRILEFNTTTVSSNLIAIPKANRIAIVKADEVLYLEAEGKHTVFYLSNGATKVANRNIGFYEKTLNTKQFFRIHHGYIVNLNKVVNMNKHAGNYFELTNGSSLPIAKRRQAELRRLLNME</sequence>
<dbReference type="Gene3D" id="2.40.50.1020">
    <property type="entry name" value="LytTr DNA-binding domain"/>
    <property type="match status" value="1"/>
</dbReference>
<proteinExistence type="predicted"/>
<feature type="modified residue" description="4-aspartylphosphate" evidence="1">
    <location>
        <position position="58"/>
    </location>
</feature>
<dbReference type="InterPro" id="IPR046947">
    <property type="entry name" value="LytR-like"/>
</dbReference>
<feature type="domain" description="Response regulatory" evidence="2">
    <location>
        <begin position="5"/>
        <end position="122"/>
    </location>
</feature>
<dbReference type="PROSITE" id="PS50930">
    <property type="entry name" value="HTH_LYTTR"/>
    <property type="match status" value="1"/>
</dbReference>
<dbReference type="Pfam" id="PF00072">
    <property type="entry name" value="Response_reg"/>
    <property type="match status" value="1"/>
</dbReference>
<dbReference type="Pfam" id="PF04397">
    <property type="entry name" value="LytTR"/>
    <property type="match status" value="1"/>
</dbReference>
<dbReference type="SMART" id="SM00448">
    <property type="entry name" value="REC"/>
    <property type="match status" value="1"/>
</dbReference>
<accession>A0ABW5KUL9</accession>